<reference evidence="4" key="1">
    <citation type="submission" date="2018-09" db="EMBL/GenBank/DDBJ databases">
        <title>Complete Genome Sequencing of Sulfolobus sp. JCM 16834.</title>
        <authorList>
            <person name="Kato S."/>
            <person name="Itoh T."/>
            <person name="Ohkuma M."/>
        </authorList>
    </citation>
    <scope>NUCLEOTIDE SEQUENCE [LARGE SCALE GENOMIC DNA]</scope>
    <source>
        <strain evidence="4">IC-007</strain>
    </source>
</reference>
<evidence type="ECO:0000313" key="3">
    <source>
        <dbReference type="Proteomes" id="UP000322983"/>
    </source>
</evidence>
<dbReference type="EMBL" id="AP018930">
    <property type="protein sequence ID" value="BBG26423.1"/>
    <property type="molecule type" value="Genomic_DNA"/>
</dbReference>
<accession>A0A510DTW7</accession>
<name>A0A510E1Q7_9CREN</name>
<proteinExistence type="predicted"/>
<dbReference type="Proteomes" id="UP000325030">
    <property type="component" value="Chromosome"/>
</dbReference>
<evidence type="ECO:0000313" key="1">
    <source>
        <dbReference type="EMBL" id="BBG23673.1"/>
    </source>
</evidence>
<reference evidence="2 3" key="2">
    <citation type="journal article" date="2020" name="Int. J. Syst. Evol. Microbiol.">
        <title>Sulfuracidifex tepidarius gen. nov., sp. nov. and transfer of Sulfolobus metallicus Huber and Stetter 1992 to the genus Sulfuracidifex as Sulfuracidifex metallicus comb. nov.</title>
        <authorList>
            <person name="Itoh T."/>
            <person name="Miura T."/>
            <person name="Sakai H.D."/>
            <person name="Kato S."/>
            <person name="Ohkuma M."/>
            <person name="Takashina T."/>
        </authorList>
    </citation>
    <scope>NUCLEOTIDE SEQUENCE</scope>
    <source>
        <strain evidence="1 3">IC-006</strain>
        <strain evidence="2">IC-007</strain>
    </source>
</reference>
<sequence length="58" mass="7210">MEEFSDLNPWWYSRDWRDSLIRWESQKIKWRLSWIDEVSMKPFSLNFVYGAKLVRLLG</sequence>
<dbReference type="RefSeq" id="WP_156303850.1">
    <property type="nucleotide sequence ID" value="NZ_AP018929.1"/>
</dbReference>
<evidence type="ECO:0000313" key="4">
    <source>
        <dbReference type="Proteomes" id="UP000325030"/>
    </source>
</evidence>
<gene>
    <name evidence="1" type="ORF">IC006_0961</name>
    <name evidence="2" type="ORF">IC007_0931</name>
</gene>
<protein>
    <submittedName>
        <fullName evidence="2">Uncharacterized protein</fullName>
    </submittedName>
</protein>
<dbReference type="AlphaFoldDB" id="A0A510E1Q7"/>
<dbReference type="Proteomes" id="UP000322983">
    <property type="component" value="Chromosome"/>
</dbReference>
<accession>A0A510E1Q7</accession>
<keyword evidence="3" id="KW-1185">Reference proteome</keyword>
<dbReference type="GeneID" id="69103466"/>
<organism evidence="2 4">
    <name type="scientific">Sulfuracidifex tepidarius</name>
    <dbReference type="NCBI Taxonomy" id="1294262"/>
    <lineage>
        <taxon>Archaea</taxon>
        <taxon>Thermoproteota</taxon>
        <taxon>Thermoprotei</taxon>
        <taxon>Sulfolobales</taxon>
        <taxon>Sulfolobaceae</taxon>
        <taxon>Sulfuracidifex</taxon>
    </lineage>
</organism>
<evidence type="ECO:0000313" key="2">
    <source>
        <dbReference type="EMBL" id="BBG26423.1"/>
    </source>
</evidence>
<dbReference type="EMBL" id="AP018929">
    <property type="protein sequence ID" value="BBG23673.1"/>
    <property type="molecule type" value="Genomic_DNA"/>
</dbReference>
<dbReference type="KEGG" id="step:IC006_0961"/>